<dbReference type="GO" id="GO:0005737">
    <property type="term" value="C:cytoplasm"/>
    <property type="evidence" value="ECO:0007669"/>
    <property type="project" value="TreeGrafter"/>
</dbReference>
<dbReference type="PANTHER" id="PTHR46467:SF1">
    <property type="entry name" value="TETHER CONTAINING UBX DOMAIN FOR GLUT4"/>
    <property type="match status" value="1"/>
</dbReference>
<dbReference type="GO" id="GO:0012506">
    <property type="term" value="C:vesicle membrane"/>
    <property type="evidence" value="ECO:0007669"/>
    <property type="project" value="TreeGrafter"/>
</dbReference>
<dbReference type="GO" id="GO:0005634">
    <property type="term" value="C:nucleus"/>
    <property type="evidence" value="ECO:0007669"/>
    <property type="project" value="TreeGrafter"/>
</dbReference>
<organism evidence="3 4">
    <name type="scientific">Pseudozyma antarctica</name>
    <name type="common">Yeast</name>
    <name type="synonym">Candida antarctica</name>
    <dbReference type="NCBI Taxonomy" id="84753"/>
    <lineage>
        <taxon>Eukaryota</taxon>
        <taxon>Fungi</taxon>
        <taxon>Dikarya</taxon>
        <taxon>Basidiomycota</taxon>
        <taxon>Ustilaginomycotina</taxon>
        <taxon>Ustilaginomycetes</taxon>
        <taxon>Ustilaginales</taxon>
        <taxon>Ustilaginaceae</taxon>
        <taxon>Moesziomyces</taxon>
    </lineage>
</organism>
<feature type="domain" description="UBX" evidence="2">
    <location>
        <begin position="86"/>
        <end position="169"/>
    </location>
</feature>
<feature type="compositionally biased region" description="Basic and acidic residues" evidence="1">
    <location>
        <begin position="38"/>
        <end position="49"/>
    </location>
</feature>
<accession>A0A5C3FV81</accession>
<feature type="region of interest" description="Disordered" evidence="1">
    <location>
        <begin position="1"/>
        <end position="63"/>
    </location>
</feature>
<dbReference type="GO" id="GO:0006886">
    <property type="term" value="P:intracellular protein transport"/>
    <property type="evidence" value="ECO:0007669"/>
    <property type="project" value="TreeGrafter"/>
</dbReference>
<gene>
    <name evidence="3" type="ORF">PSANT_05353</name>
</gene>
<evidence type="ECO:0000259" key="2">
    <source>
        <dbReference type="PROSITE" id="PS50033"/>
    </source>
</evidence>
<comment type="caution">
    <text evidence="3">The sequence shown here is derived from an EMBL/GenBank/DDBJ whole genome shotgun (WGS) entry which is preliminary data.</text>
</comment>
<protein>
    <recommendedName>
        <fullName evidence="2">UBX domain-containing protein</fullName>
    </recommendedName>
</protein>
<dbReference type="OrthoDB" id="440781at2759"/>
<dbReference type="Gene3D" id="3.10.20.90">
    <property type="entry name" value="Phosphatidylinositol 3-kinase Catalytic Subunit, Chain A, domain 1"/>
    <property type="match status" value="1"/>
</dbReference>
<feature type="compositionally biased region" description="Polar residues" evidence="1">
    <location>
        <begin position="1"/>
        <end position="15"/>
    </location>
</feature>
<dbReference type="InterPro" id="IPR029071">
    <property type="entry name" value="Ubiquitin-like_domsf"/>
</dbReference>
<feature type="region of interest" description="Disordered" evidence="1">
    <location>
        <begin position="196"/>
        <end position="221"/>
    </location>
</feature>
<name>A0A5C3FV81_PSEA2</name>
<dbReference type="EMBL" id="OOIQ01000015">
    <property type="protein sequence ID" value="SPO47665.1"/>
    <property type="molecule type" value="Genomic_DNA"/>
</dbReference>
<evidence type="ECO:0000313" key="4">
    <source>
        <dbReference type="Proteomes" id="UP000325008"/>
    </source>
</evidence>
<dbReference type="Pfam" id="PF00789">
    <property type="entry name" value="UBX"/>
    <property type="match status" value="1"/>
</dbReference>
<dbReference type="PANTHER" id="PTHR46467">
    <property type="entry name" value="TETHER CONTAINING UBX DOMAIN FOR GLUT4"/>
    <property type="match status" value="1"/>
</dbReference>
<dbReference type="PROSITE" id="PS50033">
    <property type="entry name" value="UBX"/>
    <property type="match status" value="1"/>
</dbReference>
<proteinExistence type="predicted"/>
<evidence type="ECO:0000313" key="3">
    <source>
        <dbReference type="EMBL" id="SPO47665.1"/>
    </source>
</evidence>
<keyword evidence="4" id="KW-1185">Reference proteome</keyword>
<reference evidence="3" key="1">
    <citation type="submission" date="2018-03" db="EMBL/GenBank/DDBJ databases">
        <authorList>
            <person name="Guldener U."/>
        </authorList>
    </citation>
    <scope>NUCLEOTIDE SEQUENCE [LARGE SCALE GENOMIC DNA]</scope>
    <source>
        <strain evidence="3">ATCC34888</strain>
    </source>
</reference>
<dbReference type="AlphaFoldDB" id="A0A5C3FV81"/>
<dbReference type="InterPro" id="IPR001012">
    <property type="entry name" value="UBX_dom"/>
</dbReference>
<evidence type="ECO:0000256" key="1">
    <source>
        <dbReference type="SAM" id="MobiDB-lite"/>
    </source>
</evidence>
<sequence>MSSPHPQASGSTPSASEAVRVYRAPSSSSPTLPPPADDDLKPTPEELKAAFKSTLLGRHGPDAPLLTRALREKEEQRLGLNSSKNRHWDHVKIRIRFSDRTMVEGSFSEADTINKVYEFLESVLDPTVKGKGVVIYTAPPKVEYRRTDAKVNAKTLRQLGLIPSAVVSLRWDDPQMNSNAYPAPIRQDLSSQAQDLPATNVQPPTAPASAPEEKQKPLPKWLKNIRSDEAWECNKRQRLTPAGAHDMVLD</sequence>
<dbReference type="SUPFAM" id="SSF54236">
    <property type="entry name" value="Ubiquitin-like"/>
    <property type="match status" value="1"/>
</dbReference>
<dbReference type="Proteomes" id="UP000325008">
    <property type="component" value="Unassembled WGS sequence"/>
</dbReference>